<comment type="caution">
    <text evidence="8">The sequence shown here is derived from an EMBL/GenBank/DDBJ whole genome shotgun (WGS) entry which is preliminary data.</text>
</comment>
<dbReference type="Pfam" id="PF13408">
    <property type="entry name" value="Zn_ribbon_recom"/>
    <property type="match status" value="1"/>
</dbReference>
<dbReference type="InterPro" id="IPR036162">
    <property type="entry name" value="Resolvase-like_N_sf"/>
</dbReference>
<keyword evidence="9" id="KW-1185">Reference proteome</keyword>
<evidence type="ECO:0000259" key="6">
    <source>
        <dbReference type="PROSITE" id="PS51736"/>
    </source>
</evidence>
<dbReference type="RefSeq" id="WP_188038955.1">
    <property type="nucleotide sequence ID" value="NZ_JACVHF010000003.1"/>
</dbReference>
<dbReference type="Pfam" id="PF00239">
    <property type="entry name" value="Resolvase"/>
    <property type="match status" value="1"/>
</dbReference>
<organism evidence="8 9">
    <name type="scientific">Heliobacterium chlorum</name>
    <dbReference type="NCBI Taxonomy" id="2698"/>
    <lineage>
        <taxon>Bacteria</taxon>
        <taxon>Bacillati</taxon>
        <taxon>Bacillota</taxon>
        <taxon>Clostridia</taxon>
        <taxon>Eubacteriales</taxon>
        <taxon>Heliobacteriaceae</taxon>
        <taxon>Heliobacterium</taxon>
    </lineage>
</organism>
<accession>A0ABR7T1D3</accession>
<dbReference type="CDD" id="cd00338">
    <property type="entry name" value="Ser_Recombinase"/>
    <property type="match status" value="1"/>
</dbReference>
<dbReference type="PANTHER" id="PTHR30461:SF23">
    <property type="entry name" value="DNA RECOMBINASE-RELATED"/>
    <property type="match status" value="1"/>
</dbReference>
<dbReference type="InterPro" id="IPR050639">
    <property type="entry name" value="SSR_resolvase"/>
</dbReference>
<dbReference type="PROSITE" id="PS51736">
    <property type="entry name" value="RECOMBINASES_3"/>
    <property type="match status" value="1"/>
</dbReference>
<evidence type="ECO:0000259" key="7">
    <source>
        <dbReference type="PROSITE" id="PS51737"/>
    </source>
</evidence>
<reference evidence="8 9" key="1">
    <citation type="submission" date="2020-07" db="EMBL/GenBank/DDBJ databases">
        <title>Draft whole-genome sequence of Heliobacterium chlorum DSM 3682, type strain.</title>
        <authorList>
            <person name="Kyndt J.A."/>
            <person name="Meyer T.E."/>
            <person name="Imhoff J.F."/>
        </authorList>
    </citation>
    <scope>NUCLEOTIDE SEQUENCE [LARGE SCALE GENOMIC DNA]</scope>
    <source>
        <strain evidence="8 9">DSM 3682</strain>
    </source>
</reference>
<dbReference type="InterPro" id="IPR011109">
    <property type="entry name" value="DNA_bind_recombinase_dom"/>
</dbReference>
<dbReference type="EMBL" id="JACVHF010000003">
    <property type="protein sequence ID" value="MBC9783803.1"/>
    <property type="molecule type" value="Genomic_DNA"/>
</dbReference>
<feature type="domain" description="Resolvase/invertase-type recombinase catalytic" evidence="6">
    <location>
        <begin position="20"/>
        <end position="169"/>
    </location>
</feature>
<keyword evidence="1" id="KW-0229">DNA integration</keyword>
<dbReference type="Gene3D" id="3.40.50.1390">
    <property type="entry name" value="Resolvase, N-terminal catalytic domain"/>
    <property type="match status" value="1"/>
</dbReference>
<sequence>MIIDQYDKNKVEEKDLLKITVICYARVSTDEQAERYSLSSQIDNMTDFCKRKFGVSEDEILVVAESGKSGDDPNRPALNWLLDLMEKGIGRHLVTLHPNRLSRDSYLQSQIFHRVWVLGGQVHFVEIDFDPDNPESMLLMTVQGSIAQYNKSKILEDSKRGKRQMVKAGKVPGIRKVFGYTFDKEKDILIENKEEKKIYLLMVNCVLNDMSVSKIGRYLAKSGIPAPYGNVWYHSSIQRILKSEIYTGKFNFFKTSTIQSQGIKKIVENPENEWLSVSIPKYIDEQVWQEVQRKLSKKSKPNSTEKMYSLLRGLVKCGRCGGAAIIKRYSKNTKSEQRTLIGYYTCCNSGKKNYVVGSGYIHKKCKGRSWRVDEIDKLIWELVQNILNYPEEYTKQIDIPNLIDLDKKIDDFVIQIQEKQKKVDELLDAYVSSQIMTLTELDNRLNNSESVIQALKISLNDFRVKRDRYKLINQQIVIVLEDIRVHLDQNDTDINLKRTAIEKIVKSITLQEKSIEVDLNNLIGYELNIKKVFVDLYVKPTIANNVEDIINMYEIEFFTMQQICERTGLSKVKIRDILIKNSIHIRSKTEVWELKRKKDFPIIEDLYLNKGFSLKRIYNEYGYSPDYVKAVLKLKS</sequence>
<evidence type="ECO:0000256" key="2">
    <source>
        <dbReference type="ARBA" id="ARBA00023125"/>
    </source>
</evidence>
<keyword evidence="3" id="KW-0233">DNA recombination</keyword>
<evidence type="ECO:0000313" key="9">
    <source>
        <dbReference type="Proteomes" id="UP000617402"/>
    </source>
</evidence>
<evidence type="ECO:0000256" key="1">
    <source>
        <dbReference type="ARBA" id="ARBA00022908"/>
    </source>
</evidence>
<dbReference type="Pfam" id="PF07508">
    <property type="entry name" value="Recombinase"/>
    <property type="match status" value="1"/>
</dbReference>
<name>A0ABR7T1D3_HELCL</name>
<dbReference type="PROSITE" id="PS51737">
    <property type="entry name" value="RECOMBINASE_DNA_BIND"/>
    <property type="match status" value="1"/>
</dbReference>
<feature type="coiled-coil region" evidence="5">
    <location>
        <begin position="409"/>
        <end position="458"/>
    </location>
</feature>
<protein>
    <submittedName>
        <fullName evidence="8">Recombinase family protein</fullName>
    </submittedName>
</protein>
<dbReference type="InterPro" id="IPR025827">
    <property type="entry name" value="Zn_ribbon_recom_dom"/>
</dbReference>
<dbReference type="Gene3D" id="3.90.1750.20">
    <property type="entry name" value="Putative Large Serine Recombinase, Chain B, Domain 2"/>
    <property type="match status" value="1"/>
</dbReference>
<keyword evidence="2" id="KW-0238">DNA-binding</keyword>
<feature type="domain" description="Recombinase" evidence="7">
    <location>
        <begin position="177"/>
        <end position="302"/>
    </location>
</feature>
<dbReference type="PROSITE" id="PS00397">
    <property type="entry name" value="RECOMBINASES_1"/>
    <property type="match status" value="1"/>
</dbReference>
<dbReference type="InterPro" id="IPR006118">
    <property type="entry name" value="Recombinase_CS"/>
</dbReference>
<evidence type="ECO:0000256" key="4">
    <source>
        <dbReference type="PROSITE-ProRule" id="PRU10137"/>
    </source>
</evidence>
<evidence type="ECO:0000313" key="8">
    <source>
        <dbReference type="EMBL" id="MBC9783803.1"/>
    </source>
</evidence>
<dbReference type="SUPFAM" id="SSF53041">
    <property type="entry name" value="Resolvase-like"/>
    <property type="match status" value="1"/>
</dbReference>
<dbReference type="InterPro" id="IPR038109">
    <property type="entry name" value="DNA_bind_recomb_sf"/>
</dbReference>
<feature type="active site" description="O-(5'-phospho-DNA)-serine intermediate" evidence="4">
    <location>
        <position position="28"/>
    </location>
</feature>
<proteinExistence type="predicted"/>
<keyword evidence="5" id="KW-0175">Coiled coil</keyword>
<dbReference type="Proteomes" id="UP000617402">
    <property type="component" value="Unassembled WGS sequence"/>
</dbReference>
<evidence type="ECO:0000256" key="5">
    <source>
        <dbReference type="SAM" id="Coils"/>
    </source>
</evidence>
<evidence type="ECO:0000256" key="3">
    <source>
        <dbReference type="ARBA" id="ARBA00023172"/>
    </source>
</evidence>
<gene>
    <name evidence="8" type="ORF">H1S01_04665</name>
</gene>
<dbReference type="InterPro" id="IPR006119">
    <property type="entry name" value="Resolv_N"/>
</dbReference>
<dbReference type="SMART" id="SM00857">
    <property type="entry name" value="Resolvase"/>
    <property type="match status" value="1"/>
</dbReference>
<dbReference type="PANTHER" id="PTHR30461">
    <property type="entry name" value="DNA-INVERTASE FROM LAMBDOID PROPHAGE"/>
    <property type="match status" value="1"/>
</dbReference>